<reference evidence="1" key="1">
    <citation type="submission" date="2020-05" db="EMBL/GenBank/DDBJ databases">
        <title>Large-scale comparative analyses of tick genomes elucidate their genetic diversity and vector capacities.</title>
        <authorList>
            <person name="Jia N."/>
            <person name="Wang J."/>
            <person name="Shi W."/>
            <person name="Du L."/>
            <person name="Sun Y."/>
            <person name="Zhan W."/>
            <person name="Jiang J."/>
            <person name="Wang Q."/>
            <person name="Zhang B."/>
            <person name="Ji P."/>
            <person name="Sakyi L.B."/>
            <person name="Cui X."/>
            <person name="Yuan T."/>
            <person name="Jiang B."/>
            <person name="Yang W."/>
            <person name="Lam T.T.-Y."/>
            <person name="Chang Q."/>
            <person name="Ding S."/>
            <person name="Wang X."/>
            <person name="Zhu J."/>
            <person name="Ruan X."/>
            <person name="Zhao L."/>
            <person name="Wei J."/>
            <person name="Que T."/>
            <person name="Du C."/>
            <person name="Cheng J."/>
            <person name="Dai P."/>
            <person name="Han X."/>
            <person name="Huang E."/>
            <person name="Gao Y."/>
            <person name="Liu J."/>
            <person name="Shao H."/>
            <person name="Ye R."/>
            <person name="Li L."/>
            <person name="Wei W."/>
            <person name="Wang X."/>
            <person name="Wang C."/>
            <person name="Yang T."/>
            <person name="Huo Q."/>
            <person name="Li W."/>
            <person name="Guo W."/>
            <person name="Chen H."/>
            <person name="Zhou L."/>
            <person name="Ni X."/>
            <person name="Tian J."/>
            <person name="Zhou Y."/>
            <person name="Sheng Y."/>
            <person name="Liu T."/>
            <person name="Pan Y."/>
            <person name="Xia L."/>
            <person name="Li J."/>
            <person name="Zhao F."/>
            <person name="Cao W."/>
        </authorList>
    </citation>
    <scope>NUCLEOTIDE SEQUENCE</scope>
    <source>
        <strain evidence="1">Hyas-2018</strain>
    </source>
</reference>
<organism evidence="1 2">
    <name type="scientific">Hyalomma asiaticum</name>
    <name type="common">Tick</name>
    <dbReference type="NCBI Taxonomy" id="266040"/>
    <lineage>
        <taxon>Eukaryota</taxon>
        <taxon>Metazoa</taxon>
        <taxon>Ecdysozoa</taxon>
        <taxon>Arthropoda</taxon>
        <taxon>Chelicerata</taxon>
        <taxon>Arachnida</taxon>
        <taxon>Acari</taxon>
        <taxon>Parasitiformes</taxon>
        <taxon>Ixodida</taxon>
        <taxon>Ixodoidea</taxon>
        <taxon>Ixodidae</taxon>
        <taxon>Hyalomminae</taxon>
        <taxon>Hyalomma</taxon>
    </lineage>
</organism>
<keyword evidence="2" id="KW-1185">Reference proteome</keyword>
<name>A0ACB7SN95_HYAAI</name>
<accession>A0ACB7SN95</accession>
<proteinExistence type="predicted"/>
<comment type="caution">
    <text evidence="1">The sequence shown here is derived from an EMBL/GenBank/DDBJ whole genome shotgun (WGS) entry which is preliminary data.</text>
</comment>
<gene>
    <name evidence="1" type="ORF">HPB50_014040</name>
</gene>
<dbReference type="EMBL" id="CM023483">
    <property type="protein sequence ID" value="KAH6936145.1"/>
    <property type="molecule type" value="Genomic_DNA"/>
</dbReference>
<evidence type="ECO:0000313" key="2">
    <source>
        <dbReference type="Proteomes" id="UP000821845"/>
    </source>
</evidence>
<sequence>MLLKITSIQLGGSIYAVKANVKTPEGISKGVIYNIPPGTSEEDLLQGIRVSARYTVLAARMLGRSSTALIYFDGPHVPYNIIYQCCDCRCKPYRKSVQYCRTSGELGHRQDICPKPLIKFCYTYGKENQLEDHDCRPACNICQQPHEAAGKECRQKLKPNLPPYKIRLQWENKLQEQQRKWNFSSESEIPELPAPSNVLPSTKQVSRKDSTPPGREKARSKSRSRSRSRTPNPEKRVSYSDGAARKAGAQEPTETERHLLAQHISKNSKPSSEKGE</sequence>
<evidence type="ECO:0000313" key="1">
    <source>
        <dbReference type="EMBL" id="KAH6936145.1"/>
    </source>
</evidence>
<protein>
    <submittedName>
        <fullName evidence="1">Uncharacterized protein</fullName>
    </submittedName>
</protein>
<dbReference type="Proteomes" id="UP000821845">
    <property type="component" value="Chromosome 3"/>
</dbReference>